<dbReference type="Proteomes" id="UP001430919">
    <property type="component" value="Unassembled WGS sequence"/>
</dbReference>
<evidence type="ECO:0000256" key="1">
    <source>
        <dbReference type="ARBA" id="ARBA00023015"/>
    </source>
</evidence>
<dbReference type="PROSITE" id="PS00041">
    <property type="entry name" value="HTH_ARAC_FAMILY_1"/>
    <property type="match status" value="1"/>
</dbReference>
<keyword evidence="6" id="KW-1185">Reference proteome</keyword>
<keyword evidence="3" id="KW-0804">Transcription</keyword>
<evidence type="ECO:0000313" key="5">
    <source>
        <dbReference type="EMBL" id="MCC9070291.1"/>
    </source>
</evidence>
<sequence length="332" mass="38961">MDITIPEFKHTTSLTPEWQQDFADRLGCTRVNNKLMYFPESKASGSSYFMEISPDISILIVDLVLHKPMRLTRMPSEEDFWIIYYDMSDNFSKHFVDNVKHNIGYKSKLGFAIMDSNHKSTYVSQVGQRSFSLRLYIRKSFIKTYFQDEFLDKDFKNVFDDKTRKMFYYGHIDSRSKVVLHSLKQQKMDLMNYEFLLKSATYKLFGYFVERLNSNMPKVGLFLEKDLTAIMKTQKYLLSNLMVPFPGIIVLAEIAHMSISKYRNLYASVFGMSPATYFKNEKLILAKELLQSGKFKLISDIAYELGYNKTSYFSLVFKQYHGYLPNVVFKAK</sequence>
<evidence type="ECO:0000256" key="2">
    <source>
        <dbReference type="ARBA" id="ARBA00023125"/>
    </source>
</evidence>
<evidence type="ECO:0000313" key="6">
    <source>
        <dbReference type="Proteomes" id="UP001430919"/>
    </source>
</evidence>
<evidence type="ECO:0000259" key="4">
    <source>
        <dbReference type="PROSITE" id="PS01124"/>
    </source>
</evidence>
<protein>
    <submittedName>
        <fullName evidence="5">AraC family transcriptional regulator</fullName>
    </submittedName>
</protein>
<proteinExistence type="predicted"/>
<reference evidence="5" key="1">
    <citation type="submission" date="2021-11" db="EMBL/GenBank/DDBJ databases">
        <title>Description of novel Flavobacterium species.</title>
        <authorList>
            <person name="Saticioglu I.B."/>
            <person name="Ay H."/>
            <person name="Altun S."/>
            <person name="Duman M."/>
        </authorList>
    </citation>
    <scope>NUCLEOTIDE SEQUENCE</scope>
    <source>
        <strain evidence="5">F-65</strain>
    </source>
</reference>
<dbReference type="PANTHER" id="PTHR47893">
    <property type="entry name" value="REGULATORY PROTEIN PCHR"/>
    <property type="match status" value="1"/>
</dbReference>
<dbReference type="SMART" id="SM00342">
    <property type="entry name" value="HTH_ARAC"/>
    <property type="match status" value="1"/>
</dbReference>
<dbReference type="EMBL" id="JAJJMO010000001">
    <property type="protein sequence ID" value="MCC9070291.1"/>
    <property type="molecule type" value="Genomic_DNA"/>
</dbReference>
<name>A0ABS8MNF2_9FLAO</name>
<evidence type="ECO:0000256" key="3">
    <source>
        <dbReference type="ARBA" id="ARBA00023163"/>
    </source>
</evidence>
<dbReference type="PROSITE" id="PS01124">
    <property type="entry name" value="HTH_ARAC_FAMILY_2"/>
    <property type="match status" value="1"/>
</dbReference>
<dbReference type="RefSeq" id="WP_229987028.1">
    <property type="nucleotide sequence ID" value="NZ_JAJJMO010000001.1"/>
</dbReference>
<dbReference type="SUPFAM" id="SSF46689">
    <property type="entry name" value="Homeodomain-like"/>
    <property type="match status" value="1"/>
</dbReference>
<accession>A0ABS8MNF2</accession>
<dbReference type="InterPro" id="IPR018062">
    <property type="entry name" value="HTH_AraC-typ_CS"/>
</dbReference>
<feature type="domain" description="HTH araC/xylS-type" evidence="4">
    <location>
        <begin position="231"/>
        <end position="331"/>
    </location>
</feature>
<gene>
    <name evidence="5" type="ORF">LNQ49_01565</name>
</gene>
<keyword evidence="2" id="KW-0238">DNA-binding</keyword>
<keyword evidence="1" id="KW-0805">Transcription regulation</keyword>
<dbReference type="InterPro" id="IPR009057">
    <property type="entry name" value="Homeodomain-like_sf"/>
</dbReference>
<organism evidence="5 6">
    <name type="scientific">Flavobacterium pisciphilum</name>
    <dbReference type="NCBI Taxonomy" id="2893755"/>
    <lineage>
        <taxon>Bacteria</taxon>
        <taxon>Pseudomonadati</taxon>
        <taxon>Bacteroidota</taxon>
        <taxon>Flavobacteriia</taxon>
        <taxon>Flavobacteriales</taxon>
        <taxon>Flavobacteriaceae</taxon>
        <taxon>Flavobacterium</taxon>
    </lineage>
</organism>
<dbReference type="Gene3D" id="1.10.10.60">
    <property type="entry name" value="Homeodomain-like"/>
    <property type="match status" value="1"/>
</dbReference>
<dbReference type="Pfam" id="PF12833">
    <property type="entry name" value="HTH_18"/>
    <property type="match status" value="1"/>
</dbReference>
<dbReference type="InterPro" id="IPR053142">
    <property type="entry name" value="PchR_regulatory_protein"/>
</dbReference>
<dbReference type="PANTHER" id="PTHR47893:SF1">
    <property type="entry name" value="REGULATORY PROTEIN PCHR"/>
    <property type="match status" value="1"/>
</dbReference>
<comment type="caution">
    <text evidence="5">The sequence shown here is derived from an EMBL/GenBank/DDBJ whole genome shotgun (WGS) entry which is preliminary data.</text>
</comment>
<dbReference type="InterPro" id="IPR018060">
    <property type="entry name" value="HTH_AraC"/>
</dbReference>